<name>A0A292YSU6_9BACL</name>
<feature type="transmembrane region" description="Helical" evidence="6">
    <location>
        <begin position="98"/>
        <end position="118"/>
    </location>
</feature>
<dbReference type="SUPFAM" id="SSF103473">
    <property type="entry name" value="MFS general substrate transporter"/>
    <property type="match status" value="1"/>
</dbReference>
<feature type="transmembrane region" description="Helical" evidence="6">
    <location>
        <begin position="257"/>
        <end position="278"/>
    </location>
</feature>
<dbReference type="GO" id="GO:0005886">
    <property type="term" value="C:plasma membrane"/>
    <property type="evidence" value="ECO:0007669"/>
    <property type="project" value="UniProtKB-SubCell"/>
</dbReference>
<dbReference type="InterPro" id="IPR036259">
    <property type="entry name" value="MFS_trans_sf"/>
</dbReference>
<dbReference type="Proteomes" id="UP000217785">
    <property type="component" value="Unassembled WGS sequence"/>
</dbReference>
<feature type="transmembrane region" description="Helical" evidence="6">
    <location>
        <begin position="69"/>
        <end position="91"/>
    </location>
</feature>
<dbReference type="Pfam" id="PF07690">
    <property type="entry name" value="MFS_1"/>
    <property type="match status" value="1"/>
</dbReference>
<comment type="caution">
    <text evidence="7">The sequence shown here is derived from an EMBL/GenBank/DDBJ whole genome shotgun (WGS) entry which is preliminary data.</text>
</comment>
<evidence type="ECO:0000256" key="2">
    <source>
        <dbReference type="ARBA" id="ARBA00022475"/>
    </source>
</evidence>
<evidence type="ECO:0000313" key="7">
    <source>
        <dbReference type="EMBL" id="GAX91555.1"/>
    </source>
</evidence>
<protein>
    <submittedName>
        <fullName evidence="7">MFS transporter</fullName>
    </submittedName>
</protein>
<dbReference type="Gene3D" id="1.20.1250.20">
    <property type="entry name" value="MFS general substrate transporter like domains"/>
    <property type="match status" value="1"/>
</dbReference>
<comment type="subcellular location">
    <subcellularLocation>
        <location evidence="1">Cell membrane</location>
        <topology evidence="1">Multi-pass membrane protein</topology>
    </subcellularLocation>
</comment>
<dbReference type="OrthoDB" id="2351575at2"/>
<gene>
    <name evidence="7" type="ORF">EFBL_3245</name>
</gene>
<feature type="transmembrane region" description="Helical" evidence="6">
    <location>
        <begin position="227"/>
        <end position="245"/>
    </location>
</feature>
<evidence type="ECO:0000256" key="4">
    <source>
        <dbReference type="ARBA" id="ARBA00022989"/>
    </source>
</evidence>
<keyword evidence="8" id="KW-1185">Reference proteome</keyword>
<sequence>MGFSVPFRYFWAGQTAAKLADVLYTVAIVTIIYKATGSATHAAAVPFIRSVANLISGLTAPVVLESSRLHSVMVAAQAGQIAVLVPLIFLSDRIDSSLWVYGLLGFVFMLAFLEGWIVPARNAFIPRLVEQNKLVNANSVLSVTDQTVQMIAWGIGGIVVAEIGGESTLWLTLDLYFLSSLFLLFIKGKSKNYQITHKKVSKREAMKEGWVTIWRTPQLRIVTMMDLVEGVANGVWAGALLLVYVKEVLHKGEEWWGFLNSGYVLGLLLGGLLVLSFSRWVDQRLGMSMIAGSFVFSVLTVFFALTSSPVVALILCGLMGPAYQLRDISQRTVFQKHVDETVLPKVFSAQATILYTSFGLSVLLMGFVADVFGVRTAYLLAAGLFFVSAFLAVWKRKDLNF</sequence>
<dbReference type="EMBL" id="BDUF01000106">
    <property type="protein sequence ID" value="GAX91555.1"/>
    <property type="molecule type" value="Genomic_DNA"/>
</dbReference>
<dbReference type="PANTHER" id="PTHR23513:SF19">
    <property type="entry name" value="MAJOR FACILITATOR SUPERFAMILY (MFS) PROFILE DOMAIN-CONTAINING PROTEIN"/>
    <property type="match status" value="1"/>
</dbReference>
<feature type="transmembrane region" description="Helical" evidence="6">
    <location>
        <begin position="375"/>
        <end position="394"/>
    </location>
</feature>
<dbReference type="RefSeq" id="WP_096183482.1">
    <property type="nucleotide sequence ID" value="NZ_BDUF01000106.1"/>
</dbReference>
<evidence type="ECO:0000256" key="6">
    <source>
        <dbReference type="SAM" id="Phobius"/>
    </source>
</evidence>
<organism evidence="7 8">
    <name type="scientific">Effusibacillus lacus</name>
    <dbReference type="NCBI Taxonomy" id="1348429"/>
    <lineage>
        <taxon>Bacteria</taxon>
        <taxon>Bacillati</taxon>
        <taxon>Bacillota</taxon>
        <taxon>Bacilli</taxon>
        <taxon>Bacillales</taxon>
        <taxon>Alicyclobacillaceae</taxon>
        <taxon>Effusibacillus</taxon>
    </lineage>
</organism>
<feature type="transmembrane region" description="Helical" evidence="6">
    <location>
        <begin position="346"/>
        <end position="369"/>
    </location>
</feature>
<evidence type="ECO:0000256" key="1">
    <source>
        <dbReference type="ARBA" id="ARBA00004651"/>
    </source>
</evidence>
<feature type="transmembrane region" description="Helical" evidence="6">
    <location>
        <begin position="285"/>
        <end position="303"/>
    </location>
</feature>
<evidence type="ECO:0000256" key="5">
    <source>
        <dbReference type="ARBA" id="ARBA00023136"/>
    </source>
</evidence>
<keyword evidence="2" id="KW-1003">Cell membrane</keyword>
<evidence type="ECO:0000256" key="3">
    <source>
        <dbReference type="ARBA" id="ARBA00022692"/>
    </source>
</evidence>
<feature type="transmembrane region" description="Helical" evidence="6">
    <location>
        <begin position="169"/>
        <end position="186"/>
    </location>
</feature>
<dbReference type="AlphaFoldDB" id="A0A292YSU6"/>
<keyword evidence="5 6" id="KW-0472">Membrane</keyword>
<dbReference type="GO" id="GO:0022857">
    <property type="term" value="F:transmembrane transporter activity"/>
    <property type="evidence" value="ECO:0007669"/>
    <property type="project" value="InterPro"/>
</dbReference>
<evidence type="ECO:0000313" key="8">
    <source>
        <dbReference type="Proteomes" id="UP000217785"/>
    </source>
</evidence>
<reference evidence="8" key="1">
    <citation type="submission" date="2017-07" db="EMBL/GenBank/DDBJ databases">
        <title>Draft genome sequence of Effusibacillus lacus strain skLN1.</title>
        <authorList>
            <person name="Watanabe M."/>
            <person name="Kojima H."/>
            <person name="Fukui M."/>
        </authorList>
    </citation>
    <scope>NUCLEOTIDE SEQUENCE [LARGE SCALE GENOMIC DNA]</scope>
    <source>
        <strain evidence="8">skLN1</strain>
    </source>
</reference>
<proteinExistence type="predicted"/>
<dbReference type="CDD" id="cd06173">
    <property type="entry name" value="MFS_MefA_like"/>
    <property type="match status" value="1"/>
</dbReference>
<accession>A0A292YSU6</accession>
<dbReference type="PANTHER" id="PTHR23513">
    <property type="entry name" value="INTEGRAL MEMBRANE EFFLUX PROTEIN-RELATED"/>
    <property type="match status" value="1"/>
</dbReference>
<dbReference type="InterPro" id="IPR011701">
    <property type="entry name" value="MFS"/>
</dbReference>
<keyword evidence="4 6" id="KW-1133">Transmembrane helix</keyword>
<keyword evidence="3 6" id="KW-0812">Transmembrane</keyword>